<gene>
    <name evidence="7" type="ORF">GCM10010387_18680</name>
</gene>
<protein>
    <recommendedName>
        <fullName evidence="9">Integrin-like protein</fullName>
    </recommendedName>
</protein>
<keyword evidence="4" id="KW-0325">Glycoprotein</keyword>
<evidence type="ECO:0000256" key="3">
    <source>
        <dbReference type="ARBA" id="ARBA00022801"/>
    </source>
</evidence>
<accession>A0A918PYP5</accession>
<keyword evidence="2" id="KW-0677">Repeat</keyword>
<name>A0A918PYP5_9ACTN</name>
<dbReference type="Gene3D" id="2.130.10.130">
    <property type="entry name" value="Integrin alpha, N-terminal"/>
    <property type="match status" value="3"/>
</dbReference>
<dbReference type="PANTHER" id="PTHR23221">
    <property type="entry name" value="GLYCOSYLPHOSPHATIDYLINOSITOL PHOSPHOLIPASE D"/>
    <property type="match status" value="1"/>
</dbReference>
<comment type="caution">
    <text evidence="7">The sequence shown here is derived from an EMBL/GenBank/DDBJ whole genome shotgun (WGS) entry which is preliminary data.</text>
</comment>
<dbReference type="PANTHER" id="PTHR23221:SF7">
    <property type="entry name" value="PHOSPHATIDYLINOSITOL-GLYCAN-SPECIFIC PHOSPHOLIPASE D"/>
    <property type="match status" value="1"/>
</dbReference>
<evidence type="ECO:0000256" key="6">
    <source>
        <dbReference type="SAM" id="SignalP"/>
    </source>
</evidence>
<evidence type="ECO:0000256" key="4">
    <source>
        <dbReference type="ARBA" id="ARBA00023180"/>
    </source>
</evidence>
<dbReference type="SUPFAM" id="SSF69318">
    <property type="entry name" value="Integrin alpha N-terminal domain"/>
    <property type="match status" value="1"/>
</dbReference>
<dbReference type="AlphaFoldDB" id="A0A918PYP5"/>
<sequence length="502" mass="50928">MNTRSTTRGLGLLTAIAAVAALTAPVAFAAPASAPTEKAASAAAAKKAKGKSRDDFNGDGYQDLAVAAPNATVDGQQRAGYVAVLYGSKSGLKTSGKQVLRQGKGGIPGVVEKGDEFGGTLASADLDRDGYADLVIGATRDNLHPAPGTADDLTVVWGSAKGLGRGATPAGTTGGSPEGMGSVLVAGDFNGDGRPDLAGGSGRKGDLTVWHGPFSKNGTPAGKTRVRSNNTRDVRYIALETGDVNKDGRTDILGLHENDDPYSSELVHWKGTAKGPAAPQAVKDSKGKSVYGRSLDVGDVNKDGFRDVVVGNIYSGHIRKGIKGGTVTYLPGSAKGVSGAKGSVFHLDSPGIPGSPEDDGDFGSAVSVGDLDGDSYGDIVIGVSERYADIRVGSGSVVALRGTKSGPTATKAKEFTQNTPGMPGTSETRDHFGSHTKLFDADGDGRSELAVTAIGENKGAGELWVLPATASGPTGKGSLTVNPAMLGMNPGISDRFGSSYTH</sequence>
<reference evidence="7" key="1">
    <citation type="journal article" date="2014" name="Int. J. Syst. Evol. Microbiol.">
        <title>Complete genome sequence of Corynebacterium casei LMG S-19264T (=DSM 44701T), isolated from a smear-ripened cheese.</title>
        <authorList>
            <consortium name="US DOE Joint Genome Institute (JGI-PGF)"/>
            <person name="Walter F."/>
            <person name="Albersmeier A."/>
            <person name="Kalinowski J."/>
            <person name="Ruckert C."/>
        </authorList>
    </citation>
    <scope>NUCLEOTIDE SEQUENCE</scope>
    <source>
        <strain evidence="7">JCM 4988</strain>
    </source>
</reference>
<dbReference type="InterPro" id="IPR028994">
    <property type="entry name" value="Integrin_alpha_N"/>
</dbReference>
<feature type="region of interest" description="Disordered" evidence="5">
    <location>
        <begin position="164"/>
        <end position="184"/>
    </location>
</feature>
<evidence type="ECO:0000256" key="1">
    <source>
        <dbReference type="ARBA" id="ARBA00022729"/>
    </source>
</evidence>
<feature type="chain" id="PRO_5036926514" description="Integrin-like protein" evidence="6">
    <location>
        <begin position="30"/>
        <end position="502"/>
    </location>
</feature>
<evidence type="ECO:0000313" key="8">
    <source>
        <dbReference type="Proteomes" id="UP000630936"/>
    </source>
</evidence>
<feature type="region of interest" description="Disordered" evidence="5">
    <location>
        <begin position="403"/>
        <end position="430"/>
    </location>
</feature>
<dbReference type="Gene3D" id="2.40.128.340">
    <property type="match status" value="1"/>
</dbReference>
<evidence type="ECO:0000256" key="5">
    <source>
        <dbReference type="SAM" id="MobiDB-lite"/>
    </source>
</evidence>
<dbReference type="GO" id="GO:0016787">
    <property type="term" value="F:hydrolase activity"/>
    <property type="evidence" value="ECO:0007669"/>
    <property type="project" value="UniProtKB-KW"/>
</dbReference>
<dbReference type="RefSeq" id="WP_190122457.1">
    <property type="nucleotide sequence ID" value="NZ_BMWG01000003.1"/>
</dbReference>
<organism evidence="7 8">
    <name type="scientific">Streptomyces inusitatus</name>
    <dbReference type="NCBI Taxonomy" id="68221"/>
    <lineage>
        <taxon>Bacteria</taxon>
        <taxon>Bacillati</taxon>
        <taxon>Actinomycetota</taxon>
        <taxon>Actinomycetes</taxon>
        <taxon>Kitasatosporales</taxon>
        <taxon>Streptomycetaceae</taxon>
        <taxon>Streptomyces</taxon>
    </lineage>
</organism>
<keyword evidence="8" id="KW-1185">Reference proteome</keyword>
<dbReference type="InterPro" id="IPR013517">
    <property type="entry name" value="FG-GAP"/>
</dbReference>
<feature type="signal peptide" evidence="6">
    <location>
        <begin position="1"/>
        <end position="29"/>
    </location>
</feature>
<dbReference type="Pfam" id="PF13517">
    <property type="entry name" value="FG-GAP_3"/>
    <property type="match status" value="1"/>
</dbReference>
<dbReference type="EMBL" id="BMWG01000003">
    <property type="protein sequence ID" value="GGZ25413.1"/>
    <property type="molecule type" value="Genomic_DNA"/>
</dbReference>
<evidence type="ECO:0000313" key="7">
    <source>
        <dbReference type="EMBL" id="GGZ25413.1"/>
    </source>
</evidence>
<reference evidence="7" key="2">
    <citation type="submission" date="2020-09" db="EMBL/GenBank/DDBJ databases">
        <authorList>
            <person name="Sun Q."/>
            <person name="Ohkuma M."/>
        </authorList>
    </citation>
    <scope>NUCLEOTIDE SEQUENCE</scope>
    <source>
        <strain evidence="7">JCM 4988</strain>
    </source>
</reference>
<evidence type="ECO:0008006" key="9">
    <source>
        <dbReference type="Google" id="ProtNLM"/>
    </source>
</evidence>
<proteinExistence type="predicted"/>
<evidence type="ECO:0000256" key="2">
    <source>
        <dbReference type="ARBA" id="ARBA00022737"/>
    </source>
</evidence>
<dbReference type="InterPro" id="IPR013519">
    <property type="entry name" value="Int_alpha_beta-p"/>
</dbReference>
<keyword evidence="3" id="KW-0378">Hydrolase</keyword>
<keyword evidence="1 6" id="KW-0732">Signal</keyword>
<dbReference type="SMART" id="SM00191">
    <property type="entry name" value="Int_alpha"/>
    <property type="match status" value="6"/>
</dbReference>
<dbReference type="Proteomes" id="UP000630936">
    <property type="component" value="Unassembled WGS sequence"/>
</dbReference>
<dbReference type="Pfam" id="PF01839">
    <property type="entry name" value="FG-GAP"/>
    <property type="match status" value="4"/>
</dbReference>